<name>A0A932A7Q5_9BACT</name>
<dbReference type="Proteomes" id="UP000779809">
    <property type="component" value="Unassembled WGS sequence"/>
</dbReference>
<evidence type="ECO:0000313" key="3">
    <source>
        <dbReference type="Proteomes" id="UP000779809"/>
    </source>
</evidence>
<dbReference type="InterPro" id="IPR013517">
    <property type="entry name" value="FG-GAP"/>
</dbReference>
<keyword evidence="1" id="KW-0732">Signal</keyword>
<dbReference type="InterPro" id="IPR013783">
    <property type="entry name" value="Ig-like_fold"/>
</dbReference>
<dbReference type="Gene3D" id="2.30.30.100">
    <property type="match status" value="1"/>
</dbReference>
<evidence type="ECO:0000256" key="1">
    <source>
        <dbReference type="ARBA" id="ARBA00022729"/>
    </source>
</evidence>
<accession>A0A932A7Q5</accession>
<comment type="caution">
    <text evidence="2">The sequence shown here is derived from an EMBL/GenBank/DDBJ whole genome shotgun (WGS) entry which is preliminary data.</text>
</comment>
<dbReference type="AlphaFoldDB" id="A0A932A7Q5"/>
<protein>
    <submittedName>
        <fullName evidence="2">VCBS repeat-containing protein</fullName>
    </submittedName>
</protein>
<dbReference type="InterPro" id="IPR028994">
    <property type="entry name" value="Integrin_alpha_N"/>
</dbReference>
<dbReference type="Pfam" id="PF13517">
    <property type="entry name" value="FG-GAP_3"/>
    <property type="match status" value="2"/>
</dbReference>
<dbReference type="Gene3D" id="2.60.40.10">
    <property type="entry name" value="Immunoglobulins"/>
    <property type="match status" value="1"/>
</dbReference>
<evidence type="ECO:0000313" key="2">
    <source>
        <dbReference type="EMBL" id="MBI2677992.1"/>
    </source>
</evidence>
<proteinExistence type="predicted"/>
<gene>
    <name evidence="2" type="ORF">HYX28_04370</name>
</gene>
<dbReference type="SUPFAM" id="SSF69318">
    <property type="entry name" value="Integrin alpha N-terminal domain"/>
    <property type="match status" value="1"/>
</dbReference>
<sequence>MANQDPDQGRVTVFLGTGGGKFGAPADYPTTTVRPGKVLTADINNDGALDLLVDEGDTNDVSVLLGNGDGTFRTGPNLFAAFSVRDFDFGDFNHDGAIDVALVECNDVSGSCDMQAEIGHNDGTFTPGYKIQMTGDAGGLSVRDMNGDGNLDLLLIRTNNILIFGGDGTGRFPVFTKFTPPAHCTDPNVCTDALESVVAADFNNDTRLDFAVLQAHACGSACGDNTVYLYKNSGGWSFARVSQFNVGTSADGWLLAADLNGDQNIDLLGWDQDFRAGWTTFEQGAGNFTFTQRSINVGGANPAQMIARDLNLDSRHDVIDTEAGPADNSMIVALNTSAFTNCAPPNSANLAAKIYGPANNASVASPVLVKGSGNSPAGVARLEIWIDGHKQYQKWNDQVAKKFSLAAGSHRITVVAVDMYKGTAKTSVTVNVQ</sequence>
<organism evidence="2 3">
    <name type="scientific">Candidatus Korobacter versatilis</name>
    <dbReference type="NCBI Taxonomy" id="658062"/>
    <lineage>
        <taxon>Bacteria</taxon>
        <taxon>Pseudomonadati</taxon>
        <taxon>Acidobacteriota</taxon>
        <taxon>Terriglobia</taxon>
        <taxon>Terriglobales</taxon>
        <taxon>Candidatus Korobacteraceae</taxon>
        <taxon>Candidatus Korobacter</taxon>
    </lineage>
</organism>
<dbReference type="PANTHER" id="PTHR44103">
    <property type="entry name" value="PROPROTEIN CONVERTASE P"/>
    <property type="match status" value="1"/>
</dbReference>
<dbReference type="EMBL" id="JACPNR010000006">
    <property type="protein sequence ID" value="MBI2677992.1"/>
    <property type="molecule type" value="Genomic_DNA"/>
</dbReference>
<reference evidence="2" key="1">
    <citation type="submission" date="2020-07" db="EMBL/GenBank/DDBJ databases">
        <title>Huge and variable diversity of episymbiotic CPR bacteria and DPANN archaea in groundwater ecosystems.</title>
        <authorList>
            <person name="He C.Y."/>
            <person name="Keren R."/>
            <person name="Whittaker M."/>
            <person name="Farag I.F."/>
            <person name="Doudna J."/>
            <person name="Cate J.H.D."/>
            <person name="Banfield J.F."/>
        </authorList>
    </citation>
    <scope>NUCLEOTIDE SEQUENCE</scope>
    <source>
        <strain evidence="2">NC_groundwater_580_Pr5_B-0.1um_64_19</strain>
    </source>
</reference>
<dbReference type="Gene3D" id="2.130.10.130">
    <property type="entry name" value="Integrin alpha, N-terminal"/>
    <property type="match status" value="1"/>
</dbReference>
<dbReference type="PANTHER" id="PTHR44103:SF1">
    <property type="entry name" value="PROPROTEIN CONVERTASE P"/>
    <property type="match status" value="1"/>
</dbReference>